<dbReference type="InterPro" id="IPR012020">
    <property type="entry name" value="ABHD4"/>
</dbReference>
<gene>
    <name evidence="4" type="ORF">A11Q_1877</name>
</gene>
<evidence type="ECO:0000259" key="3">
    <source>
        <dbReference type="Pfam" id="PF00561"/>
    </source>
</evidence>
<dbReference type="STRING" id="1184267.A11Q_1877"/>
<dbReference type="PANTHER" id="PTHR10794:SF94">
    <property type="entry name" value="ESTERASE YHET-RELATED"/>
    <property type="match status" value="1"/>
</dbReference>
<dbReference type="eggNOG" id="COG0429">
    <property type="taxonomic scope" value="Bacteria"/>
</dbReference>
<evidence type="ECO:0000313" key="4">
    <source>
        <dbReference type="EMBL" id="AGH96093.1"/>
    </source>
</evidence>
<feature type="active site" description="Charge relay system" evidence="2">
    <location>
        <position position="290"/>
    </location>
</feature>
<dbReference type="PIRSF" id="PIRSF005211">
    <property type="entry name" value="Ab_hydro_YheT"/>
    <property type="match status" value="1"/>
</dbReference>
<organism evidence="4 5">
    <name type="scientific">Pseudobdellovibrio exovorus JSS</name>
    <dbReference type="NCBI Taxonomy" id="1184267"/>
    <lineage>
        <taxon>Bacteria</taxon>
        <taxon>Pseudomonadati</taxon>
        <taxon>Bdellovibrionota</taxon>
        <taxon>Bdellovibrionia</taxon>
        <taxon>Bdellovibrionales</taxon>
        <taxon>Pseudobdellovibrionaceae</taxon>
        <taxon>Pseudobdellovibrio</taxon>
    </lineage>
</organism>
<dbReference type="RefSeq" id="WP_015470583.1">
    <property type="nucleotide sequence ID" value="NC_020813.1"/>
</dbReference>
<reference evidence="4 5" key="1">
    <citation type="journal article" date="2013" name="ISME J.">
        <title>By their genes ye shall know them: genomic signatures of predatory bacteria.</title>
        <authorList>
            <person name="Pasternak Z."/>
            <person name="Pietrokovski S."/>
            <person name="Rotem O."/>
            <person name="Gophna U."/>
            <person name="Lurie-Weinberger M.N."/>
            <person name="Jurkevitch E."/>
        </authorList>
    </citation>
    <scope>NUCLEOTIDE SEQUENCE [LARGE SCALE GENOMIC DNA]</scope>
    <source>
        <strain evidence="4 5">JSS</strain>
    </source>
</reference>
<dbReference type="GO" id="GO:0034338">
    <property type="term" value="F:short-chain carboxylesterase activity"/>
    <property type="evidence" value="ECO:0007669"/>
    <property type="project" value="TreeGrafter"/>
</dbReference>
<protein>
    <recommendedName>
        <fullName evidence="3">AB hydrolase-1 domain-containing protein</fullName>
    </recommendedName>
</protein>
<feature type="active site" description="Charge relay system" evidence="2">
    <location>
        <position position="144"/>
    </location>
</feature>
<dbReference type="SUPFAM" id="SSF53474">
    <property type="entry name" value="alpha/beta-Hydrolases"/>
    <property type="match status" value="1"/>
</dbReference>
<dbReference type="HOGENOM" id="CLU_032487_0_0_7"/>
<feature type="active site" description="Charge relay system" evidence="2">
    <location>
        <position position="263"/>
    </location>
</feature>
<feature type="domain" description="AB hydrolase-1" evidence="3">
    <location>
        <begin position="71"/>
        <end position="271"/>
    </location>
</feature>
<evidence type="ECO:0000256" key="1">
    <source>
        <dbReference type="ARBA" id="ARBA00010884"/>
    </source>
</evidence>
<dbReference type="Proteomes" id="UP000012040">
    <property type="component" value="Chromosome"/>
</dbReference>
<sequence>MRSSFSKVELELDPFVPYLPFATGHTQTVLGHIVPSEKTHFGFDSQVLTLPDGDELLLEYVDNQSAYTVSLYHGLAGDAQSDYIRRSAILAQRLGWNIVQVNHRGIRTHARQTYHSGRGEDASEVIKWCRQRFPDTQQIAVGFSMSGSILLNLLSLRYGEEQPDYAVVVNAPLDLAKSARLLSAGFSRVYDMRFCLLLKKMIEERKGEKVHVPLWARTTDIDDWYTSKLNGFADALDYYTQCSSMNYVDRIQTKTFVLSSYDDPFIDVQDYLTAPWSSSVHLSLQRYGGHMGYFSKQKNTSYGRRWLDHYLESVFCKILKSSFE</sequence>
<dbReference type="OrthoDB" id="5289018at2"/>
<evidence type="ECO:0000313" key="5">
    <source>
        <dbReference type="Proteomes" id="UP000012040"/>
    </source>
</evidence>
<dbReference type="PANTHER" id="PTHR10794">
    <property type="entry name" value="ABHYDROLASE DOMAIN-CONTAINING PROTEIN"/>
    <property type="match status" value="1"/>
</dbReference>
<dbReference type="KEGG" id="bex:A11Q_1877"/>
<dbReference type="PATRIC" id="fig|1184267.3.peg.1900"/>
<dbReference type="Gene3D" id="3.40.50.1820">
    <property type="entry name" value="alpha/beta hydrolase"/>
    <property type="match status" value="1"/>
</dbReference>
<comment type="similarity">
    <text evidence="1">Belongs to the AB hydrolase superfamily. AB hydrolase 4 family.</text>
</comment>
<dbReference type="InterPro" id="IPR000073">
    <property type="entry name" value="AB_hydrolase_1"/>
</dbReference>
<dbReference type="EMBL" id="CP003537">
    <property type="protein sequence ID" value="AGH96093.1"/>
    <property type="molecule type" value="Genomic_DNA"/>
</dbReference>
<dbReference type="InterPro" id="IPR050960">
    <property type="entry name" value="AB_hydrolase_4_sf"/>
</dbReference>
<dbReference type="GO" id="GO:0047372">
    <property type="term" value="F:monoacylglycerol lipase activity"/>
    <property type="evidence" value="ECO:0007669"/>
    <property type="project" value="TreeGrafter"/>
</dbReference>
<proteinExistence type="inferred from homology"/>
<dbReference type="AlphaFoldDB" id="M4VA59"/>
<accession>M4VA59</accession>
<name>M4VA59_9BACT</name>
<dbReference type="Pfam" id="PF00561">
    <property type="entry name" value="Abhydrolase_1"/>
    <property type="match status" value="1"/>
</dbReference>
<keyword evidence="5" id="KW-1185">Reference proteome</keyword>
<dbReference type="InterPro" id="IPR029058">
    <property type="entry name" value="AB_hydrolase_fold"/>
</dbReference>
<evidence type="ECO:0000256" key="2">
    <source>
        <dbReference type="PIRSR" id="PIRSR005211-1"/>
    </source>
</evidence>